<evidence type="ECO:0000313" key="2">
    <source>
        <dbReference type="EMBL" id="SMP02766.1"/>
    </source>
</evidence>
<name>A0ABY1N819_9RHOB</name>
<gene>
    <name evidence="2" type="ORF">SAMN06265373_101299</name>
</gene>
<dbReference type="EMBL" id="FXTY01000001">
    <property type="protein sequence ID" value="SMP02766.1"/>
    <property type="molecule type" value="Genomic_DNA"/>
</dbReference>
<organism evidence="2 3">
    <name type="scientific">Shimia sagamensis</name>
    <dbReference type="NCBI Taxonomy" id="1566352"/>
    <lineage>
        <taxon>Bacteria</taxon>
        <taxon>Pseudomonadati</taxon>
        <taxon>Pseudomonadota</taxon>
        <taxon>Alphaproteobacteria</taxon>
        <taxon>Rhodobacterales</taxon>
        <taxon>Roseobacteraceae</taxon>
    </lineage>
</organism>
<dbReference type="RefSeq" id="WP_283424166.1">
    <property type="nucleotide sequence ID" value="NZ_FXTY01000001.1"/>
</dbReference>
<accession>A0ABY1N819</accession>
<keyword evidence="3" id="KW-1185">Reference proteome</keyword>
<feature type="transmembrane region" description="Helical" evidence="1">
    <location>
        <begin position="86"/>
        <end position="107"/>
    </location>
</feature>
<feature type="transmembrane region" description="Helical" evidence="1">
    <location>
        <begin position="12"/>
        <end position="31"/>
    </location>
</feature>
<evidence type="ECO:0000313" key="3">
    <source>
        <dbReference type="Proteomes" id="UP001157961"/>
    </source>
</evidence>
<protein>
    <submittedName>
        <fullName evidence="2">Uncharacterized protein</fullName>
    </submittedName>
</protein>
<feature type="transmembrane region" description="Helical" evidence="1">
    <location>
        <begin position="43"/>
        <end position="66"/>
    </location>
</feature>
<proteinExistence type="predicted"/>
<keyword evidence="1" id="KW-1133">Transmembrane helix</keyword>
<dbReference type="Proteomes" id="UP001157961">
    <property type="component" value="Unassembled WGS sequence"/>
</dbReference>
<keyword evidence="1" id="KW-0472">Membrane</keyword>
<reference evidence="2 3" key="1">
    <citation type="submission" date="2017-05" db="EMBL/GenBank/DDBJ databases">
        <authorList>
            <person name="Varghese N."/>
            <person name="Submissions S."/>
        </authorList>
    </citation>
    <scope>NUCLEOTIDE SEQUENCE [LARGE SCALE GENOMIC DNA]</scope>
    <source>
        <strain evidence="2 3">DSM 29734</strain>
    </source>
</reference>
<evidence type="ECO:0000256" key="1">
    <source>
        <dbReference type="SAM" id="Phobius"/>
    </source>
</evidence>
<comment type="caution">
    <text evidence="2">The sequence shown here is derived from an EMBL/GenBank/DDBJ whole genome shotgun (WGS) entry which is preliminary data.</text>
</comment>
<sequence>MFVIDSVGFWNTGAPLVVLAILAMLLPRMLVERETRSHGKVATGILLSALILFAVACGLSLLLVYLRGAHALAFGSDGRTGPPLQMHLRLAAMTAIVWVPILGLVWFGHAQGVEARRGQDIAARER</sequence>
<keyword evidence="1" id="KW-0812">Transmembrane</keyword>